<name>A0ABP5UEP6_9ACTN</name>
<accession>A0ABP5UEP6</accession>
<reference evidence="2" key="1">
    <citation type="journal article" date="2019" name="Int. J. Syst. Evol. Microbiol.">
        <title>The Global Catalogue of Microorganisms (GCM) 10K type strain sequencing project: providing services to taxonomists for standard genome sequencing and annotation.</title>
        <authorList>
            <consortium name="The Broad Institute Genomics Platform"/>
            <consortium name="The Broad Institute Genome Sequencing Center for Infectious Disease"/>
            <person name="Wu L."/>
            <person name="Ma J."/>
        </authorList>
    </citation>
    <scope>NUCLEOTIDE SEQUENCE [LARGE SCALE GENOMIC DNA]</scope>
    <source>
        <strain evidence="2">JCM 3272</strain>
    </source>
</reference>
<protein>
    <submittedName>
        <fullName evidence="1">Uncharacterized protein</fullName>
    </submittedName>
</protein>
<proteinExistence type="predicted"/>
<dbReference type="EMBL" id="BAAARV010000084">
    <property type="protein sequence ID" value="GAA2378523.1"/>
    <property type="molecule type" value="Genomic_DNA"/>
</dbReference>
<organism evidence="1 2">
    <name type="scientific">Dactylosporangium salmoneum</name>
    <dbReference type="NCBI Taxonomy" id="53361"/>
    <lineage>
        <taxon>Bacteria</taxon>
        <taxon>Bacillati</taxon>
        <taxon>Actinomycetota</taxon>
        <taxon>Actinomycetes</taxon>
        <taxon>Micromonosporales</taxon>
        <taxon>Micromonosporaceae</taxon>
        <taxon>Dactylosporangium</taxon>
    </lineage>
</organism>
<keyword evidence="2" id="KW-1185">Reference proteome</keyword>
<dbReference type="InterPro" id="IPR011990">
    <property type="entry name" value="TPR-like_helical_dom_sf"/>
</dbReference>
<dbReference type="RefSeq" id="WP_344618303.1">
    <property type="nucleotide sequence ID" value="NZ_BAAARV010000084.1"/>
</dbReference>
<gene>
    <name evidence="1" type="ORF">GCM10010170_084640</name>
</gene>
<dbReference type="SUPFAM" id="SSF48452">
    <property type="entry name" value="TPR-like"/>
    <property type="match status" value="1"/>
</dbReference>
<evidence type="ECO:0000313" key="1">
    <source>
        <dbReference type="EMBL" id="GAA2378523.1"/>
    </source>
</evidence>
<sequence length="390" mass="42367">MARAHVEHRARQRLGLALRMSAAGEHAWAIDAAKDAVELLVPAAGRHPAALARALAVRAACLHVRGRTEDAARDADACGRYADEALSRDSASADQLDDLADAAVYLGVAGRDEQAVVLIDQCLERGRPLARRPAGPAVAKAMRLRDAGRDEEAVELLTEAVDGPWNTWQLKATALLYEALGHTGRTDSLRRRPPGDLIPLRVAAAASLQWRIRYISVLEVLARHGIETGRRPVTARLARQRRILRRRAAVRRTLFNAVASVATFGRLHVADHLPDTVNVSRLTAKACAARAEAKIRRLGGSDDPRRLTLAWGALARARWQSGGRRSDALQAQRTALAAARRWAEADPSVGTAALRRHLRRFADYASTIGLQTDAEAARAEAAALNNRERG</sequence>
<evidence type="ECO:0000313" key="2">
    <source>
        <dbReference type="Proteomes" id="UP001501444"/>
    </source>
</evidence>
<comment type="caution">
    <text evidence="1">The sequence shown here is derived from an EMBL/GenBank/DDBJ whole genome shotgun (WGS) entry which is preliminary data.</text>
</comment>
<dbReference type="Gene3D" id="1.25.40.10">
    <property type="entry name" value="Tetratricopeptide repeat domain"/>
    <property type="match status" value="1"/>
</dbReference>
<dbReference type="Proteomes" id="UP001501444">
    <property type="component" value="Unassembled WGS sequence"/>
</dbReference>